<dbReference type="SUPFAM" id="SSF52317">
    <property type="entry name" value="Class I glutamine amidotransferase-like"/>
    <property type="match status" value="1"/>
</dbReference>
<dbReference type="InterPro" id="IPR014729">
    <property type="entry name" value="Rossmann-like_a/b/a_fold"/>
</dbReference>
<dbReference type="InterPro" id="IPR022955">
    <property type="entry name" value="GMP_synthase"/>
</dbReference>
<dbReference type="OrthoDB" id="9802219at2"/>
<accession>A0A4R0XSM9</accession>
<evidence type="ECO:0000256" key="3">
    <source>
        <dbReference type="ARBA" id="ARBA00022598"/>
    </source>
</evidence>
<dbReference type="NCBIfam" id="NF000848">
    <property type="entry name" value="PRK00074.1"/>
    <property type="match status" value="1"/>
</dbReference>
<reference evidence="12 13" key="1">
    <citation type="submission" date="2018-02" db="EMBL/GenBank/DDBJ databases">
        <title>Mycoplasma marinum and Mycoplasma todarodis sp. nov., moderately halophilic and psychrotolerant mycoplasmas isolated from cephalopods.</title>
        <authorList>
            <person name="Viver T."/>
        </authorList>
    </citation>
    <scope>NUCLEOTIDE SEQUENCE [LARGE SCALE GENOMIC DNA]</scope>
    <source>
        <strain evidence="12 13">PE</strain>
    </source>
</reference>
<evidence type="ECO:0000256" key="8">
    <source>
        <dbReference type="ARBA" id="ARBA00022962"/>
    </source>
</evidence>
<gene>
    <name evidence="9" type="primary">guaA</name>
    <name evidence="12" type="ORF">C4B24_02095</name>
</gene>
<dbReference type="InterPro" id="IPR025777">
    <property type="entry name" value="GMPS_ATP_PPase_dom"/>
</dbReference>
<dbReference type="AlphaFoldDB" id="A0A4R0XSM9"/>
<comment type="catalytic activity">
    <reaction evidence="9">
        <text>XMP + L-glutamine + ATP + H2O = GMP + L-glutamate + AMP + diphosphate + 2 H(+)</text>
        <dbReference type="Rhea" id="RHEA:11680"/>
        <dbReference type="ChEBI" id="CHEBI:15377"/>
        <dbReference type="ChEBI" id="CHEBI:15378"/>
        <dbReference type="ChEBI" id="CHEBI:29985"/>
        <dbReference type="ChEBI" id="CHEBI:30616"/>
        <dbReference type="ChEBI" id="CHEBI:33019"/>
        <dbReference type="ChEBI" id="CHEBI:57464"/>
        <dbReference type="ChEBI" id="CHEBI:58115"/>
        <dbReference type="ChEBI" id="CHEBI:58359"/>
        <dbReference type="ChEBI" id="CHEBI:456215"/>
        <dbReference type="EC" id="6.3.5.2"/>
    </reaction>
</comment>
<keyword evidence="7 9" id="KW-0067">ATP-binding</keyword>
<dbReference type="UniPathway" id="UPA00189">
    <property type="reaction ID" value="UER00296"/>
</dbReference>
<dbReference type="EMBL" id="PSZO01000007">
    <property type="protein sequence ID" value="TCG11440.1"/>
    <property type="molecule type" value="Genomic_DNA"/>
</dbReference>
<evidence type="ECO:0000256" key="1">
    <source>
        <dbReference type="ARBA" id="ARBA00002332"/>
    </source>
</evidence>
<proteinExistence type="inferred from homology"/>
<feature type="active site" evidence="9">
    <location>
        <position position="166"/>
    </location>
</feature>
<dbReference type="InterPro" id="IPR004739">
    <property type="entry name" value="GMP_synth_GATase"/>
</dbReference>
<dbReference type="PANTHER" id="PTHR11922:SF2">
    <property type="entry name" value="GMP SYNTHASE [GLUTAMINE-HYDROLYZING]"/>
    <property type="match status" value="1"/>
</dbReference>
<dbReference type="Gene3D" id="3.30.300.10">
    <property type="match status" value="1"/>
</dbReference>
<dbReference type="PROSITE" id="PS51273">
    <property type="entry name" value="GATASE_TYPE_1"/>
    <property type="match status" value="1"/>
</dbReference>
<dbReference type="Gene3D" id="3.40.50.620">
    <property type="entry name" value="HUPs"/>
    <property type="match status" value="1"/>
</dbReference>
<dbReference type="Gene3D" id="3.40.50.880">
    <property type="match status" value="1"/>
</dbReference>
<keyword evidence="13" id="KW-1185">Reference proteome</keyword>
<comment type="subunit">
    <text evidence="9">Homodimer.</text>
</comment>
<feature type="active site" evidence="9">
    <location>
        <position position="168"/>
    </location>
</feature>
<dbReference type="GO" id="GO:0005524">
    <property type="term" value="F:ATP binding"/>
    <property type="evidence" value="ECO:0007669"/>
    <property type="project" value="UniProtKB-UniRule"/>
</dbReference>
<dbReference type="PANTHER" id="PTHR11922">
    <property type="entry name" value="GMP SYNTHASE-RELATED"/>
    <property type="match status" value="1"/>
</dbReference>
<name>A0A4R0XSM9_9MOLU</name>
<feature type="active site" description="Nucleophile" evidence="9">
    <location>
        <position position="80"/>
    </location>
</feature>
<keyword evidence="8 9" id="KW-0315">Glutamine amidotransferase</keyword>
<dbReference type="RefSeq" id="WP_131598866.1">
    <property type="nucleotide sequence ID" value="NZ_CBDBYK010000004.1"/>
</dbReference>
<evidence type="ECO:0000256" key="10">
    <source>
        <dbReference type="PROSITE-ProRule" id="PRU00886"/>
    </source>
</evidence>
<feature type="binding site" evidence="10">
    <location>
        <begin position="220"/>
        <end position="226"/>
    </location>
    <ligand>
        <name>ATP</name>
        <dbReference type="ChEBI" id="CHEBI:30616"/>
    </ligand>
</feature>
<comment type="caution">
    <text evidence="12">The sequence shown here is derived from an EMBL/GenBank/DDBJ whole genome shotgun (WGS) entry which is preliminary data.</text>
</comment>
<dbReference type="Pfam" id="PF00117">
    <property type="entry name" value="GATase"/>
    <property type="match status" value="1"/>
</dbReference>
<dbReference type="GO" id="GO:0005829">
    <property type="term" value="C:cytosol"/>
    <property type="evidence" value="ECO:0007669"/>
    <property type="project" value="TreeGrafter"/>
</dbReference>
<dbReference type="EC" id="6.3.5.2" evidence="9"/>
<evidence type="ECO:0000256" key="7">
    <source>
        <dbReference type="ARBA" id="ARBA00022840"/>
    </source>
</evidence>
<evidence type="ECO:0000259" key="11">
    <source>
        <dbReference type="PROSITE" id="PS51553"/>
    </source>
</evidence>
<dbReference type="CDD" id="cd01742">
    <property type="entry name" value="GATase1_GMP_Synthase"/>
    <property type="match status" value="1"/>
</dbReference>
<keyword evidence="4 9" id="KW-0547">Nucleotide-binding</keyword>
<dbReference type="InterPro" id="IPR022310">
    <property type="entry name" value="NAD/GMP_synthase"/>
</dbReference>
<dbReference type="HAMAP" id="MF_00344">
    <property type="entry name" value="GMP_synthase"/>
    <property type="match status" value="1"/>
</dbReference>
<dbReference type="GO" id="GO:0003921">
    <property type="term" value="F:GMP synthase activity"/>
    <property type="evidence" value="ECO:0007669"/>
    <property type="project" value="InterPro"/>
</dbReference>
<dbReference type="PRINTS" id="PR00096">
    <property type="entry name" value="GATASE"/>
</dbReference>
<evidence type="ECO:0000313" key="12">
    <source>
        <dbReference type="EMBL" id="TCG11440.1"/>
    </source>
</evidence>
<dbReference type="FunFam" id="3.40.50.620:FF:000001">
    <property type="entry name" value="GMP synthase [glutamine-hydrolyzing]"/>
    <property type="match status" value="1"/>
</dbReference>
<dbReference type="PROSITE" id="PS51553">
    <property type="entry name" value="GMPS_ATP_PPASE"/>
    <property type="match status" value="1"/>
</dbReference>
<dbReference type="FunFam" id="3.30.300.10:FF:000002">
    <property type="entry name" value="GMP synthase [glutamine-hydrolyzing]"/>
    <property type="match status" value="1"/>
</dbReference>
<dbReference type="FunFam" id="3.40.50.880:FF:000047">
    <property type="entry name" value="GMP synthase [glutamine-hydrolyzing] subunit A"/>
    <property type="match status" value="1"/>
</dbReference>
<sequence>MNKVLVVDFGSQYCKLIARRVRDLGVYSEIISPFSPNIIEIAKKFDVIILSGGPSSVFEENSLSIDKEIFEIGKPILGTCYGMQLIHHLLGGKVETLKDGEYGKVSLTKTMDHPMLKNIEQVSNVWMSHFDTVTEVAPGFKVIAKTDLCNAMTINDEKKIYTYQFHAEVTHTEFGKEMIANFLFEIAKLKPTWKVENLVKNKIEEIKKIVGDKKVILGLSGGVDSSVVAMLLHKAIGKQLTCIFVNHGLLRKNEVEEVQKLFGSAYDMNLVTIDAKDKFYSALKNVSDPETKRKIIGKLFVDVFTEAKATHSDAYFLAQGTIYPDLIESSGINGTAKVIKSHHNVGGLPDELEFKILEPLNDLFKDEVRKLGLKLGLPKNLIMRHPFPGPGLAIRIIGSVDAEKVRILQEVDNIFISNLREAGLYDQVSQAFAVLTPIKTVGVQGDERTYAYTAALRSVDTVDFMTATFSQLPYEFIVKVSSEITNKVKDVNRVVYDITSKPPSTIEWE</sequence>
<feature type="domain" description="GMPS ATP-PPase" evidence="11">
    <location>
        <begin position="193"/>
        <end position="384"/>
    </location>
</feature>
<evidence type="ECO:0000256" key="9">
    <source>
        <dbReference type="HAMAP-Rule" id="MF_00344"/>
    </source>
</evidence>
<evidence type="ECO:0000256" key="5">
    <source>
        <dbReference type="ARBA" id="ARBA00022749"/>
    </source>
</evidence>
<evidence type="ECO:0000256" key="4">
    <source>
        <dbReference type="ARBA" id="ARBA00022741"/>
    </source>
</evidence>
<dbReference type="SUPFAM" id="SSF54810">
    <property type="entry name" value="GMP synthetase C-terminal dimerisation domain"/>
    <property type="match status" value="1"/>
</dbReference>
<dbReference type="Pfam" id="PF00958">
    <property type="entry name" value="GMP_synt_C"/>
    <property type="match status" value="1"/>
</dbReference>
<organism evidence="12 13">
    <name type="scientific">Mycoplasma marinum</name>
    <dbReference type="NCBI Taxonomy" id="1937190"/>
    <lineage>
        <taxon>Bacteria</taxon>
        <taxon>Bacillati</taxon>
        <taxon>Mycoplasmatota</taxon>
        <taxon>Mollicutes</taxon>
        <taxon>Mycoplasmataceae</taxon>
        <taxon>Mycoplasma</taxon>
    </lineage>
</organism>
<dbReference type="NCBIfam" id="TIGR00888">
    <property type="entry name" value="guaA_Nterm"/>
    <property type="match status" value="1"/>
</dbReference>
<protein>
    <recommendedName>
        <fullName evidence="9">GMP synthase [glutamine-hydrolyzing]</fullName>
        <ecNumber evidence="9">6.3.5.2</ecNumber>
    </recommendedName>
    <alternativeName>
        <fullName evidence="9">GMP synthetase</fullName>
    </alternativeName>
    <alternativeName>
        <fullName evidence="9">Glutamine amidotransferase</fullName>
    </alternativeName>
</protein>
<evidence type="ECO:0000256" key="6">
    <source>
        <dbReference type="ARBA" id="ARBA00022755"/>
    </source>
</evidence>
<dbReference type="InterPro" id="IPR001674">
    <property type="entry name" value="GMP_synth_C"/>
</dbReference>
<dbReference type="Proteomes" id="UP000294192">
    <property type="component" value="Unassembled WGS sequence"/>
</dbReference>
<dbReference type="SUPFAM" id="SSF52402">
    <property type="entry name" value="Adenine nucleotide alpha hydrolases-like"/>
    <property type="match status" value="1"/>
</dbReference>
<dbReference type="NCBIfam" id="TIGR00884">
    <property type="entry name" value="guaA_Cterm"/>
    <property type="match status" value="1"/>
</dbReference>
<keyword evidence="3 9" id="KW-0436">Ligase</keyword>
<evidence type="ECO:0000256" key="2">
    <source>
        <dbReference type="ARBA" id="ARBA00005153"/>
    </source>
</evidence>
<dbReference type="CDD" id="cd01997">
    <property type="entry name" value="GMP_synthase_C"/>
    <property type="match status" value="1"/>
</dbReference>
<keyword evidence="6 9" id="KW-0658">Purine biosynthesis</keyword>
<keyword evidence="5 9" id="KW-0332">GMP biosynthesis</keyword>
<evidence type="ECO:0000313" key="13">
    <source>
        <dbReference type="Proteomes" id="UP000294192"/>
    </source>
</evidence>
<dbReference type="InterPro" id="IPR029062">
    <property type="entry name" value="Class_I_gatase-like"/>
</dbReference>
<dbReference type="InterPro" id="IPR017926">
    <property type="entry name" value="GATASE"/>
</dbReference>
<dbReference type="Pfam" id="PF02540">
    <property type="entry name" value="NAD_synthase"/>
    <property type="match status" value="1"/>
</dbReference>
<comment type="function">
    <text evidence="1 9">Catalyzes the synthesis of GMP from XMP.</text>
</comment>
<comment type="pathway">
    <text evidence="2 9">Purine metabolism; GMP biosynthesis; GMP from XMP (L-Gln route): step 1/1.</text>
</comment>